<dbReference type="Proteomes" id="UP001341281">
    <property type="component" value="Chromosome 07"/>
</dbReference>
<evidence type="ECO:0000313" key="12">
    <source>
        <dbReference type="Proteomes" id="UP001341281"/>
    </source>
</evidence>
<dbReference type="EMBL" id="CP144751">
    <property type="protein sequence ID" value="WVZ86922.1"/>
    <property type="molecule type" value="Genomic_DNA"/>
</dbReference>
<dbReference type="AlphaFoldDB" id="A0AAQ3X6R7"/>
<evidence type="ECO:0000256" key="4">
    <source>
        <dbReference type="ARBA" id="ARBA00022679"/>
    </source>
</evidence>
<keyword evidence="4" id="KW-0808">Transferase</keyword>
<evidence type="ECO:0000256" key="7">
    <source>
        <dbReference type="ARBA" id="ARBA00022771"/>
    </source>
</evidence>
<protein>
    <recommendedName>
        <fullName evidence="3">RBR-type E3 ubiquitin transferase</fullName>
        <ecNumber evidence="3">2.3.2.31</ecNumber>
    </recommendedName>
</protein>
<proteinExistence type="predicted"/>
<evidence type="ECO:0000256" key="3">
    <source>
        <dbReference type="ARBA" id="ARBA00012251"/>
    </source>
</evidence>
<dbReference type="CDD" id="cd20341">
    <property type="entry name" value="BRcat_RBR_RNF14"/>
    <property type="match status" value="1"/>
</dbReference>
<dbReference type="GO" id="GO:0016567">
    <property type="term" value="P:protein ubiquitination"/>
    <property type="evidence" value="ECO:0007669"/>
    <property type="project" value="InterPro"/>
</dbReference>
<dbReference type="Pfam" id="PF01485">
    <property type="entry name" value="IBR"/>
    <property type="match status" value="1"/>
</dbReference>
<dbReference type="GO" id="GO:0061630">
    <property type="term" value="F:ubiquitin protein ligase activity"/>
    <property type="evidence" value="ECO:0007669"/>
    <property type="project" value="UniProtKB-EC"/>
</dbReference>
<evidence type="ECO:0000256" key="2">
    <source>
        <dbReference type="ARBA" id="ARBA00001947"/>
    </source>
</evidence>
<evidence type="ECO:0000313" key="11">
    <source>
        <dbReference type="EMBL" id="WVZ86922.1"/>
    </source>
</evidence>
<dbReference type="InterPro" id="IPR002867">
    <property type="entry name" value="IBR_dom"/>
</dbReference>
<keyword evidence="8" id="KW-0833">Ubl conjugation pathway</keyword>
<dbReference type="GO" id="GO:0008270">
    <property type="term" value="F:zinc ion binding"/>
    <property type="evidence" value="ECO:0007669"/>
    <property type="project" value="UniProtKB-KW"/>
</dbReference>
<dbReference type="InterPro" id="IPR031127">
    <property type="entry name" value="E3_UB_ligase_RBR"/>
</dbReference>
<accession>A0AAQ3X6R7</accession>
<evidence type="ECO:0000256" key="8">
    <source>
        <dbReference type="ARBA" id="ARBA00022786"/>
    </source>
</evidence>
<keyword evidence="6" id="KW-0677">Repeat</keyword>
<evidence type="ECO:0000256" key="1">
    <source>
        <dbReference type="ARBA" id="ARBA00001798"/>
    </source>
</evidence>
<gene>
    <name evidence="11" type="ORF">U9M48_033633</name>
</gene>
<reference evidence="11 12" key="1">
    <citation type="submission" date="2024-02" db="EMBL/GenBank/DDBJ databases">
        <title>High-quality chromosome-scale genome assembly of Pensacola bahiagrass (Paspalum notatum Flugge var. saurae).</title>
        <authorList>
            <person name="Vega J.M."/>
            <person name="Podio M."/>
            <person name="Orjuela J."/>
            <person name="Siena L.A."/>
            <person name="Pessino S.C."/>
            <person name="Combes M.C."/>
            <person name="Mariac C."/>
            <person name="Albertini E."/>
            <person name="Pupilli F."/>
            <person name="Ortiz J.P.A."/>
            <person name="Leblanc O."/>
        </authorList>
    </citation>
    <scope>NUCLEOTIDE SEQUENCE [LARGE SCALE GENOMIC DNA]</scope>
    <source>
        <strain evidence="11">R1</strain>
        <tissue evidence="11">Leaf</tissue>
    </source>
</reference>
<evidence type="ECO:0000256" key="6">
    <source>
        <dbReference type="ARBA" id="ARBA00022737"/>
    </source>
</evidence>
<dbReference type="EC" id="2.3.2.31" evidence="3"/>
<evidence type="ECO:0000256" key="9">
    <source>
        <dbReference type="ARBA" id="ARBA00022833"/>
    </source>
</evidence>
<dbReference type="SUPFAM" id="SSF57850">
    <property type="entry name" value="RING/U-box"/>
    <property type="match status" value="3"/>
</dbReference>
<dbReference type="PANTHER" id="PTHR11685">
    <property type="entry name" value="RBR FAMILY RING FINGER AND IBR DOMAIN-CONTAINING"/>
    <property type="match status" value="1"/>
</dbReference>
<feature type="domain" description="RING-type" evidence="10">
    <location>
        <begin position="1"/>
        <end position="225"/>
    </location>
</feature>
<keyword evidence="7" id="KW-0863">Zinc-finger</keyword>
<dbReference type="InterPro" id="IPR044066">
    <property type="entry name" value="TRIAD_supradom"/>
</dbReference>
<keyword evidence="9" id="KW-0862">Zinc</keyword>
<evidence type="ECO:0000259" key="10">
    <source>
        <dbReference type="PROSITE" id="PS51873"/>
    </source>
</evidence>
<dbReference type="SMART" id="SM00647">
    <property type="entry name" value="IBR"/>
    <property type="match status" value="1"/>
</dbReference>
<evidence type="ECO:0000256" key="5">
    <source>
        <dbReference type="ARBA" id="ARBA00022723"/>
    </source>
</evidence>
<keyword evidence="5" id="KW-0479">Metal-binding</keyword>
<dbReference type="InterPro" id="IPR013083">
    <property type="entry name" value="Znf_RING/FYVE/PHD"/>
</dbReference>
<sequence length="236" mass="27615">METYSKMHVKEGTVLKLLCPDDKCQGAIPPNLLKKLLGDADFERWERLILKRTLDSMVDVTYCPRCETACLEDDDNNAQCSKCCFSFCTRCRERRHIGLHLCLSCPFAQEVWSRVLTWENFSLPQQADLNSISSIREWWEKTETLLPKDRRRAFNGVVIYTTWNLWKERNRRIFEHCSLSPLQIGNNNHMICWACQVHYCALCRKVVRKSSEHYGTRGCKQHTVDPKIPKVLKTVT</sequence>
<comment type="catalytic activity">
    <reaction evidence="1">
        <text>[E2 ubiquitin-conjugating enzyme]-S-ubiquitinyl-L-cysteine + [acceptor protein]-L-lysine = [E2 ubiquitin-conjugating enzyme]-L-cysteine + [acceptor protein]-N(6)-ubiquitinyl-L-lysine.</text>
        <dbReference type="EC" id="2.3.2.31"/>
    </reaction>
</comment>
<dbReference type="PROSITE" id="PS51873">
    <property type="entry name" value="TRIAD"/>
    <property type="match status" value="1"/>
</dbReference>
<name>A0AAQ3X6R7_PASNO</name>
<comment type="cofactor">
    <cofactor evidence="2">
        <name>Zn(2+)</name>
        <dbReference type="ChEBI" id="CHEBI:29105"/>
    </cofactor>
</comment>
<organism evidence="11 12">
    <name type="scientific">Paspalum notatum var. saurae</name>
    <dbReference type="NCBI Taxonomy" id="547442"/>
    <lineage>
        <taxon>Eukaryota</taxon>
        <taxon>Viridiplantae</taxon>
        <taxon>Streptophyta</taxon>
        <taxon>Embryophyta</taxon>
        <taxon>Tracheophyta</taxon>
        <taxon>Spermatophyta</taxon>
        <taxon>Magnoliopsida</taxon>
        <taxon>Liliopsida</taxon>
        <taxon>Poales</taxon>
        <taxon>Poaceae</taxon>
        <taxon>PACMAD clade</taxon>
        <taxon>Panicoideae</taxon>
        <taxon>Andropogonodae</taxon>
        <taxon>Paspaleae</taxon>
        <taxon>Paspalinae</taxon>
        <taxon>Paspalum</taxon>
    </lineage>
</organism>
<dbReference type="Gene3D" id="3.30.40.10">
    <property type="entry name" value="Zinc/RING finger domain, C3HC4 (zinc finger)"/>
    <property type="match status" value="1"/>
</dbReference>
<keyword evidence="12" id="KW-1185">Reference proteome</keyword>